<keyword evidence="4" id="KW-1185">Reference proteome</keyword>
<dbReference type="GO" id="GO:0004672">
    <property type="term" value="F:protein kinase activity"/>
    <property type="evidence" value="ECO:0007669"/>
    <property type="project" value="InterPro"/>
</dbReference>
<evidence type="ECO:0000256" key="1">
    <source>
        <dbReference type="SAM" id="MobiDB-lite"/>
    </source>
</evidence>
<dbReference type="Pfam" id="PF00069">
    <property type="entry name" value="Pkinase"/>
    <property type="match status" value="1"/>
</dbReference>
<protein>
    <recommendedName>
        <fullName evidence="2">Protein kinase domain-containing protein</fullName>
    </recommendedName>
</protein>
<dbReference type="GO" id="GO:0005524">
    <property type="term" value="F:ATP binding"/>
    <property type="evidence" value="ECO:0007669"/>
    <property type="project" value="InterPro"/>
</dbReference>
<dbReference type="PROSITE" id="PS50011">
    <property type="entry name" value="PROTEIN_KINASE_DOM"/>
    <property type="match status" value="1"/>
</dbReference>
<name>A0AAU9ISW4_9CILI</name>
<comment type="caution">
    <text evidence="3">The sequence shown here is derived from an EMBL/GenBank/DDBJ whole genome shotgun (WGS) entry which is preliminary data.</text>
</comment>
<evidence type="ECO:0000313" key="3">
    <source>
        <dbReference type="EMBL" id="CAG9316822.1"/>
    </source>
</evidence>
<dbReference type="SUPFAM" id="SSF56112">
    <property type="entry name" value="Protein kinase-like (PK-like)"/>
    <property type="match status" value="1"/>
</dbReference>
<dbReference type="Gene3D" id="1.10.510.10">
    <property type="entry name" value="Transferase(Phosphotransferase) domain 1"/>
    <property type="match status" value="1"/>
</dbReference>
<dbReference type="EMBL" id="CAJZBQ010000017">
    <property type="protein sequence ID" value="CAG9316822.1"/>
    <property type="molecule type" value="Genomic_DNA"/>
</dbReference>
<sequence>MGCCSSKERETNEKELKSPTMEFLRPEIEDKIELKSAPINKRSLTMTKLPPRRRSKGLSSTDRKPKGLKMQKAQSANPSPQNTFRDSSKEYFKKFLKTPLREHFSTIKKRFLDSNDSISLVNDKRTGVKKIIKEIKKSAIFEGVYDKFIEEIQKFQSLDHPNVVKVYDVYELGDSFFLVYEFLYGPSLADKVNSESIGYSLASTIMRGILSGLNYCHDNDIPHLGIDFRKININFINTKEGNIIKALLILEK</sequence>
<feature type="compositionally biased region" description="Basic and acidic residues" evidence="1">
    <location>
        <begin position="24"/>
        <end position="34"/>
    </location>
</feature>
<dbReference type="InterPro" id="IPR011009">
    <property type="entry name" value="Kinase-like_dom_sf"/>
</dbReference>
<gene>
    <name evidence="3" type="ORF">BSTOLATCC_MIC17455</name>
</gene>
<dbReference type="PANTHER" id="PTHR24347">
    <property type="entry name" value="SERINE/THREONINE-PROTEIN KINASE"/>
    <property type="match status" value="1"/>
</dbReference>
<proteinExistence type="predicted"/>
<feature type="region of interest" description="Disordered" evidence="1">
    <location>
        <begin position="1"/>
        <end position="85"/>
    </location>
</feature>
<dbReference type="AlphaFoldDB" id="A0AAU9ISW4"/>
<feature type="compositionally biased region" description="Basic and acidic residues" evidence="1">
    <location>
        <begin position="1"/>
        <end position="17"/>
    </location>
</feature>
<organism evidence="3 4">
    <name type="scientific">Blepharisma stoltei</name>
    <dbReference type="NCBI Taxonomy" id="1481888"/>
    <lineage>
        <taxon>Eukaryota</taxon>
        <taxon>Sar</taxon>
        <taxon>Alveolata</taxon>
        <taxon>Ciliophora</taxon>
        <taxon>Postciliodesmatophora</taxon>
        <taxon>Heterotrichea</taxon>
        <taxon>Heterotrichida</taxon>
        <taxon>Blepharismidae</taxon>
        <taxon>Blepharisma</taxon>
    </lineage>
</organism>
<evidence type="ECO:0000259" key="2">
    <source>
        <dbReference type="PROSITE" id="PS50011"/>
    </source>
</evidence>
<evidence type="ECO:0000313" key="4">
    <source>
        <dbReference type="Proteomes" id="UP001162131"/>
    </source>
</evidence>
<dbReference type="Proteomes" id="UP001162131">
    <property type="component" value="Unassembled WGS sequence"/>
</dbReference>
<accession>A0AAU9ISW4</accession>
<feature type="compositionally biased region" description="Polar residues" evidence="1">
    <location>
        <begin position="72"/>
        <end position="85"/>
    </location>
</feature>
<feature type="domain" description="Protein kinase" evidence="2">
    <location>
        <begin position="104"/>
        <end position="252"/>
    </location>
</feature>
<dbReference type="InterPro" id="IPR000719">
    <property type="entry name" value="Prot_kinase_dom"/>
</dbReference>
<reference evidence="3" key="1">
    <citation type="submission" date="2021-09" db="EMBL/GenBank/DDBJ databases">
        <authorList>
            <consortium name="AG Swart"/>
            <person name="Singh M."/>
            <person name="Singh A."/>
            <person name="Seah K."/>
            <person name="Emmerich C."/>
        </authorList>
    </citation>
    <scope>NUCLEOTIDE SEQUENCE</scope>
    <source>
        <strain evidence="3">ATCC30299</strain>
    </source>
</reference>